<dbReference type="RefSeq" id="WP_092211877.1">
    <property type="nucleotide sequence ID" value="NZ_FMUX01000012.1"/>
</dbReference>
<keyword evidence="5" id="KW-1185">Reference proteome</keyword>
<reference evidence="4 5" key="1">
    <citation type="submission" date="2016-10" db="EMBL/GenBank/DDBJ databases">
        <authorList>
            <person name="de Groot N.N."/>
        </authorList>
    </citation>
    <scope>NUCLEOTIDE SEQUENCE [LARGE SCALE GENOMIC DNA]</scope>
    <source>
        <strain evidence="4 5">AA1</strain>
    </source>
</reference>
<dbReference type="InterPro" id="IPR015943">
    <property type="entry name" value="WD40/YVTN_repeat-like_dom_sf"/>
</dbReference>
<organism evidence="4 5">
    <name type="scientific">Desulfoluna spongiiphila</name>
    <dbReference type="NCBI Taxonomy" id="419481"/>
    <lineage>
        <taxon>Bacteria</taxon>
        <taxon>Pseudomonadati</taxon>
        <taxon>Thermodesulfobacteriota</taxon>
        <taxon>Desulfobacteria</taxon>
        <taxon>Desulfobacterales</taxon>
        <taxon>Desulfolunaceae</taxon>
        <taxon>Desulfoluna</taxon>
    </lineage>
</organism>
<dbReference type="Proteomes" id="UP000198870">
    <property type="component" value="Unassembled WGS sequence"/>
</dbReference>
<feature type="repeat" description="WD" evidence="3">
    <location>
        <begin position="96"/>
        <end position="138"/>
    </location>
</feature>
<proteinExistence type="predicted"/>
<dbReference type="SMART" id="SM00320">
    <property type="entry name" value="WD40"/>
    <property type="match status" value="4"/>
</dbReference>
<name>A0A1G5H075_9BACT</name>
<dbReference type="InterPro" id="IPR001680">
    <property type="entry name" value="WD40_rpt"/>
</dbReference>
<evidence type="ECO:0000256" key="3">
    <source>
        <dbReference type="PROSITE-ProRule" id="PRU00221"/>
    </source>
</evidence>
<accession>A0A1G5H075</accession>
<evidence type="ECO:0000313" key="5">
    <source>
        <dbReference type="Proteomes" id="UP000198870"/>
    </source>
</evidence>
<dbReference type="OrthoDB" id="9765809at2"/>
<evidence type="ECO:0000256" key="1">
    <source>
        <dbReference type="ARBA" id="ARBA00022574"/>
    </source>
</evidence>
<evidence type="ECO:0000256" key="2">
    <source>
        <dbReference type="ARBA" id="ARBA00022737"/>
    </source>
</evidence>
<dbReference type="PANTHER" id="PTHR19848:SF8">
    <property type="entry name" value="F-BOX AND WD REPEAT DOMAIN CONTAINING 7"/>
    <property type="match status" value="1"/>
</dbReference>
<dbReference type="STRING" id="419481.SAMN05216233_11233"/>
<sequence length="359" mass="39558">MMNEYQKKGLLAVLLVLLCILLVPRFVKPKAPELQESKPEFVKSGLRAYLEGLQYDTRSSVKALAYNPACGVLGVGYENGMVEWHDTSGTKAPQKFKAHNMRVTNITISDDGTMGLTNSHFDDATRVWDLRTGTLVTTIADARKASIIFEETKDYKVVFACGSGRVKVFDTRSGMYDDTYKFEGSATSMALSSDRRWLSVGSSTGGIDVWEVTRQDDKLVLVKQGAIQPYEVGNWVINVTFSDTCDKLYTVTQKGQIDSWSVPGLAREYHFVSGIKHAYSAVALGGRPNSIILMGSKDKWGQGHSHGELIDVNKGSNRLVFSRVASHCVPLLFPSMHTLMVASGKKNHLVDVSRFASGN</sequence>
<evidence type="ECO:0000313" key="4">
    <source>
        <dbReference type="EMBL" id="SCY57243.1"/>
    </source>
</evidence>
<dbReference type="SUPFAM" id="SSF50978">
    <property type="entry name" value="WD40 repeat-like"/>
    <property type="match status" value="1"/>
</dbReference>
<dbReference type="EMBL" id="FMUX01000012">
    <property type="protein sequence ID" value="SCY57243.1"/>
    <property type="molecule type" value="Genomic_DNA"/>
</dbReference>
<protein>
    <submittedName>
        <fullName evidence="4">Uncharacterized protein</fullName>
    </submittedName>
</protein>
<gene>
    <name evidence="4" type="ORF">SAMN05216233_11233</name>
</gene>
<keyword evidence="2" id="KW-0677">Repeat</keyword>
<dbReference type="PANTHER" id="PTHR19848">
    <property type="entry name" value="WD40 REPEAT PROTEIN"/>
    <property type="match status" value="1"/>
</dbReference>
<dbReference type="PROSITE" id="PS50082">
    <property type="entry name" value="WD_REPEATS_2"/>
    <property type="match status" value="1"/>
</dbReference>
<dbReference type="AlphaFoldDB" id="A0A1G5H075"/>
<keyword evidence="1 3" id="KW-0853">WD repeat</keyword>
<dbReference type="InterPro" id="IPR036322">
    <property type="entry name" value="WD40_repeat_dom_sf"/>
</dbReference>
<dbReference type="Gene3D" id="2.130.10.10">
    <property type="entry name" value="YVTN repeat-like/Quinoprotein amine dehydrogenase"/>
    <property type="match status" value="2"/>
</dbReference>